<keyword evidence="5" id="KW-0813">Transport</keyword>
<name>A0ABQ5UWG8_9HYPH</name>
<organism evidence="6 7">
    <name type="scientific">Maritalea porphyrae</name>
    <dbReference type="NCBI Taxonomy" id="880732"/>
    <lineage>
        <taxon>Bacteria</taxon>
        <taxon>Pseudomonadati</taxon>
        <taxon>Pseudomonadota</taxon>
        <taxon>Alphaproteobacteria</taxon>
        <taxon>Hyphomicrobiales</taxon>
        <taxon>Devosiaceae</taxon>
        <taxon>Maritalea</taxon>
    </lineage>
</organism>
<comment type="caution">
    <text evidence="6">The sequence shown here is derived from an EMBL/GenBank/DDBJ whole genome shotgun (WGS) entry which is preliminary data.</text>
</comment>
<protein>
    <recommendedName>
        <fullName evidence="5">Sec-independent protein translocase protein TatC</fullName>
    </recommendedName>
</protein>
<proteinExistence type="inferred from homology"/>
<comment type="similarity">
    <text evidence="5">Belongs to the TatC family.</text>
</comment>
<evidence type="ECO:0000256" key="2">
    <source>
        <dbReference type="ARBA" id="ARBA00022692"/>
    </source>
</evidence>
<evidence type="ECO:0000313" key="7">
    <source>
        <dbReference type="Proteomes" id="UP001161405"/>
    </source>
</evidence>
<evidence type="ECO:0000256" key="5">
    <source>
        <dbReference type="HAMAP-Rule" id="MF_00902"/>
    </source>
</evidence>
<dbReference type="PANTHER" id="PTHR30371:SF0">
    <property type="entry name" value="SEC-INDEPENDENT PROTEIN TRANSLOCASE PROTEIN TATC, CHLOROPLASTIC-RELATED"/>
    <property type="match status" value="1"/>
</dbReference>
<comment type="subunit">
    <text evidence="5">The Tat system comprises two distinct complexes: a TatABC complex, containing multiple copies of TatA, TatB and TatC subunits, and a separate TatA complex, containing only TatA subunits. Substrates initially bind to the TatABC complex, which probably triggers association of the separate TatA complex to form the active translocon.</text>
</comment>
<comment type="function">
    <text evidence="5">Part of the twin-arginine translocation (Tat) system that transports large folded proteins containing a characteristic twin-arginine motif in their signal peptide across membranes. Together with TatB, TatC is part of a receptor directly interacting with Tat signal peptides.</text>
</comment>
<comment type="subcellular location">
    <subcellularLocation>
        <location evidence="5">Cell membrane</location>
        <topology evidence="5">Multi-pass membrane protein</topology>
    </subcellularLocation>
    <subcellularLocation>
        <location evidence="1">Membrane</location>
        <topology evidence="1">Multi-pass membrane protein</topology>
    </subcellularLocation>
</comment>
<accession>A0ABQ5UWG8</accession>
<evidence type="ECO:0000256" key="4">
    <source>
        <dbReference type="ARBA" id="ARBA00023136"/>
    </source>
</evidence>
<feature type="transmembrane region" description="Helical" evidence="5">
    <location>
        <begin position="30"/>
        <end position="55"/>
    </location>
</feature>
<feature type="transmembrane region" description="Helical" evidence="5">
    <location>
        <begin position="120"/>
        <end position="142"/>
    </location>
</feature>
<dbReference type="PRINTS" id="PR01840">
    <property type="entry name" value="TATCFAMILY"/>
</dbReference>
<dbReference type="InterPro" id="IPR002033">
    <property type="entry name" value="TatC"/>
</dbReference>
<dbReference type="Pfam" id="PF00902">
    <property type="entry name" value="TatC"/>
    <property type="match status" value="1"/>
</dbReference>
<reference evidence="6" key="2">
    <citation type="submission" date="2023-01" db="EMBL/GenBank/DDBJ databases">
        <title>Draft genome sequence of Maritalea porphyrae strain NBRC 107169.</title>
        <authorList>
            <person name="Sun Q."/>
            <person name="Mori K."/>
        </authorList>
    </citation>
    <scope>NUCLEOTIDE SEQUENCE</scope>
    <source>
        <strain evidence="6">NBRC 107169</strain>
    </source>
</reference>
<keyword evidence="3 5" id="KW-1133">Transmembrane helix</keyword>
<evidence type="ECO:0000256" key="3">
    <source>
        <dbReference type="ARBA" id="ARBA00022989"/>
    </source>
</evidence>
<dbReference type="HAMAP" id="MF_00902">
    <property type="entry name" value="TatC"/>
    <property type="match status" value="1"/>
</dbReference>
<evidence type="ECO:0000313" key="6">
    <source>
        <dbReference type="EMBL" id="GLQ18337.1"/>
    </source>
</evidence>
<feature type="transmembrane region" description="Helical" evidence="5">
    <location>
        <begin position="209"/>
        <end position="228"/>
    </location>
</feature>
<feature type="transmembrane region" description="Helical" evidence="5">
    <location>
        <begin position="87"/>
        <end position="108"/>
    </location>
</feature>
<keyword evidence="5" id="KW-1003">Cell membrane</keyword>
<dbReference type="EMBL" id="BSNI01000002">
    <property type="protein sequence ID" value="GLQ18337.1"/>
    <property type="molecule type" value="Genomic_DNA"/>
</dbReference>
<keyword evidence="5" id="KW-0811">Translocation</keyword>
<dbReference type="NCBIfam" id="TIGR00945">
    <property type="entry name" value="tatC"/>
    <property type="match status" value="1"/>
</dbReference>
<sequence>MNKMLENPDDEVNQSEAPLLEHLIELRTRLIYSFAAIAVLFVVCFFLAGEIYAVLLGPFVQAVGGSVEDVSLIYTAPQEAFFTELKVALFGAIFLAFPVLASQVYMFVAPGLYKRERSAFIPYLIATPVLFLIGGALVYFGVMPLAMRFFLSFEQSGAGQATIQNMTRVSEYLSLTMTLLLAFGLCFQLPVILTLLARAEIITADNLKSWRKYAVVAILTVAAFLTPPEPMTQIGLAVPVFLLYELSIFAVRFVERSRANREAASENDA</sequence>
<keyword evidence="2 5" id="KW-0812">Transmembrane</keyword>
<dbReference type="PROSITE" id="PS01218">
    <property type="entry name" value="TATC"/>
    <property type="match status" value="1"/>
</dbReference>
<dbReference type="Proteomes" id="UP001161405">
    <property type="component" value="Unassembled WGS sequence"/>
</dbReference>
<feature type="transmembrane region" description="Helical" evidence="5">
    <location>
        <begin position="234"/>
        <end position="254"/>
    </location>
</feature>
<keyword evidence="4 5" id="KW-0472">Membrane</keyword>
<dbReference type="RefSeq" id="WP_379863276.1">
    <property type="nucleotide sequence ID" value="NZ_BSNI01000002.1"/>
</dbReference>
<feature type="transmembrane region" description="Helical" evidence="5">
    <location>
        <begin position="172"/>
        <end position="197"/>
    </location>
</feature>
<evidence type="ECO:0000256" key="1">
    <source>
        <dbReference type="ARBA" id="ARBA00004141"/>
    </source>
</evidence>
<keyword evidence="5" id="KW-0653">Protein transport</keyword>
<dbReference type="PANTHER" id="PTHR30371">
    <property type="entry name" value="SEC-INDEPENDENT PROTEIN TRANSLOCASE PROTEIN TATC"/>
    <property type="match status" value="1"/>
</dbReference>
<keyword evidence="7" id="KW-1185">Reference proteome</keyword>
<reference evidence="6" key="1">
    <citation type="journal article" date="2014" name="Int. J. Syst. Evol. Microbiol.">
        <title>Complete genome of a new Firmicutes species belonging to the dominant human colonic microbiota ('Ruminococcus bicirculans') reveals two chromosomes and a selective capacity to utilize plant glucans.</title>
        <authorList>
            <consortium name="NISC Comparative Sequencing Program"/>
            <person name="Wegmann U."/>
            <person name="Louis P."/>
            <person name="Goesmann A."/>
            <person name="Henrissat B."/>
            <person name="Duncan S.H."/>
            <person name="Flint H.J."/>
        </authorList>
    </citation>
    <scope>NUCLEOTIDE SEQUENCE</scope>
    <source>
        <strain evidence="6">NBRC 107169</strain>
    </source>
</reference>
<dbReference type="InterPro" id="IPR019820">
    <property type="entry name" value="Sec-indep_translocase_CS"/>
</dbReference>
<gene>
    <name evidence="5 6" type="primary">tatC</name>
    <name evidence="6" type="ORF">GCM10007879_25860</name>
</gene>